<keyword evidence="2" id="KW-0012">Acyltransferase</keyword>
<dbReference type="GO" id="GO:0016746">
    <property type="term" value="F:acyltransferase activity"/>
    <property type="evidence" value="ECO:0007669"/>
    <property type="project" value="UniProtKB-KW"/>
</dbReference>
<dbReference type="Proteomes" id="UP001336020">
    <property type="component" value="Unassembled WGS sequence"/>
</dbReference>
<evidence type="ECO:0000313" key="2">
    <source>
        <dbReference type="EMBL" id="MEE2056259.1"/>
    </source>
</evidence>
<dbReference type="PROSITE" id="PS51729">
    <property type="entry name" value="GNAT_YJDJ"/>
    <property type="match status" value="1"/>
</dbReference>
<name>A0ABU7L3Z3_9NOCA</name>
<dbReference type="RefSeq" id="WP_330131553.1">
    <property type="nucleotide sequence ID" value="NZ_JAUTXY010000001.1"/>
</dbReference>
<dbReference type="CDD" id="cd04301">
    <property type="entry name" value="NAT_SF"/>
    <property type="match status" value="1"/>
</dbReference>
<organism evidence="2 3">
    <name type="scientific">Rhodococcus artemisiae</name>
    <dbReference type="NCBI Taxonomy" id="714159"/>
    <lineage>
        <taxon>Bacteria</taxon>
        <taxon>Bacillati</taxon>
        <taxon>Actinomycetota</taxon>
        <taxon>Actinomycetes</taxon>
        <taxon>Mycobacteriales</taxon>
        <taxon>Nocardiaceae</taxon>
        <taxon>Rhodococcus</taxon>
    </lineage>
</organism>
<dbReference type="SUPFAM" id="SSF55729">
    <property type="entry name" value="Acyl-CoA N-acyltransferases (Nat)"/>
    <property type="match status" value="1"/>
</dbReference>
<evidence type="ECO:0000313" key="3">
    <source>
        <dbReference type="Proteomes" id="UP001336020"/>
    </source>
</evidence>
<dbReference type="InterPro" id="IPR016181">
    <property type="entry name" value="Acyl_CoA_acyltransferase"/>
</dbReference>
<sequence>MPTDTPDPRLADINVTHNSQRNRYEILDGDTVIGHTDYRTGEGTQRVFVHTEVDESYGGLGLAGRLVKFALDDVAAAGGRIVPVCPYVARYVTKHHDYDSIIDRPGGHT</sequence>
<dbReference type="Gene3D" id="3.40.630.30">
    <property type="match status" value="1"/>
</dbReference>
<evidence type="ECO:0000259" key="1">
    <source>
        <dbReference type="PROSITE" id="PS51729"/>
    </source>
</evidence>
<dbReference type="EC" id="2.3.1.-" evidence="2"/>
<dbReference type="InterPro" id="IPR031165">
    <property type="entry name" value="GNAT_YJDJ"/>
</dbReference>
<dbReference type="Pfam" id="PF14542">
    <property type="entry name" value="Acetyltransf_CG"/>
    <property type="match status" value="1"/>
</dbReference>
<gene>
    <name evidence="2" type="ORF">Q7514_01785</name>
</gene>
<comment type="caution">
    <text evidence="2">The sequence shown here is derived from an EMBL/GenBank/DDBJ whole genome shotgun (WGS) entry which is preliminary data.</text>
</comment>
<dbReference type="InterPro" id="IPR045057">
    <property type="entry name" value="Gcn5-rel_NAT"/>
</dbReference>
<feature type="domain" description="N-acetyltransferase" evidence="1">
    <location>
        <begin position="16"/>
        <end position="103"/>
    </location>
</feature>
<accession>A0ABU7L3Z3</accession>
<dbReference type="EMBL" id="JAUTXY010000001">
    <property type="protein sequence ID" value="MEE2056259.1"/>
    <property type="molecule type" value="Genomic_DNA"/>
</dbReference>
<dbReference type="PANTHER" id="PTHR31435">
    <property type="entry name" value="PROTEIN NATD1"/>
    <property type="match status" value="1"/>
</dbReference>
<reference evidence="2 3" key="1">
    <citation type="submission" date="2023-07" db="EMBL/GenBank/DDBJ databases">
        <authorList>
            <person name="Girao M."/>
            <person name="Carvalho M.F."/>
        </authorList>
    </citation>
    <scope>NUCLEOTIDE SEQUENCE [LARGE SCALE GENOMIC DNA]</scope>
    <source>
        <strain evidence="2 3">YIM65754</strain>
    </source>
</reference>
<protein>
    <submittedName>
        <fullName evidence="2">GNAT family N-acetyltransferase</fullName>
        <ecNumber evidence="2">2.3.1.-</ecNumber>
    </submittedName>
</protein>
<proteinExistence type="predicted"/>
<dbReference type="PANTHER" id="PTHR31435:SF10">
    <property type="entry name" value="BSR4717 PROTEIN"/>
    <property type="match status" value="1"/>
</dbReference>
<keyword evidence="2" id="KW-0808">Transferase</keyword>
<keyword evidence="3" id="KW-1185">Reference proteome</keyword>